<comment type="caution">
    <text evidence="2">The sequence shown here is derived from an EMBL/GenBank/DDBJ whole genome shotgun (WGS) entry which is preliminary data.</text>
</comment>
<reference evidence="2 3" key="1">
    <citation type="submission" date="2020-08" db="EMBL/GenBank/DDBJ databases">
        <title>Genome public.</title>
        <authorList>
            <person name="Liu C."/>
            <person name="Sun Q."/>
        </authorList>
    </citation>
    <scope>NUCLEOTIDE SEQUENCE [LARGE SCALE GENOMIC DNA]</scope>
    <source>
        <strain evidence="2 3">M2</strain>
    </source>
</reference>
<keyword evidence="1" id="KW-1133">Transmembrane helix</keyword>
<evidence type="ECO:0008006" key="4">
    <source>
        <dbReference type="Google" id="ProtNLM"/>
    </source>
</evidence>
<keyword evidence="3" id="KW-1185">Reference proteome</keyword>
<accession>A0ABR7GQH7</accession>
<sequence>MNFLRRFMAGRYGSDQLNNALLLLAIVLMVIEWVMKWNWMSMFILALFILCYFRMFSRNIQARYAENQKFLQKWGPVSRRLHNAVLRFQDRKTHRYFKCPNCHKRLRVPKGRGKITITCPHCRTQFVRKS</sequence>
<feature type="transmembrane region" description="Helical" evidence="1">
    <location>
        <begin position="12"/>
        <end position="31"/>
    </location>
</feature>
<dbReference type="EMBL" id="JACOPK010000011">
    <property type="protein sequence ID" value="MBC5696548.1"/>
    <property type="molecule type" value="Genomic_DNA"/>
</dbReference>
<evidence type="ECO:0000313" key="2">
    <source>
        <dbReference type="EMBL" id="MBC5696548.1"/>
    </source>
</evidence>
<keyword evidence="1" id="KW-0812">Transmembrane</keyword>
<organism evidence="2 3">
    <name type="scientific">Agathobaculum hominis</name>
    <dbReference type="NCBI Taxonomy" id="2763014"/>
    <lineage>
        <taxon>Bacteria</taxon>
        <taxon>Bacillati</taxon>
        <taxon>Bacillota</taxon>
        <taxon>Clostridia</taxon>
        <taxon>Eubacteriales</taxon>
        <taxon>Butyricicoccaceae</taxon>
        <taxon>Agathobaculum</taxon>
    </lineage>
</organism>
<evidence type="ECO:0000256" key="1">
    <source>
        <dbReference type="SAM" id="Phobius"/>
    </source>
</evidence>
<evidence type="ECO:0000313" key="3">
    <source>
        <dbReference type="Proteomes" id="UP000641741"/>
    </source>
</evidence>
<keyword evidence="1" id="KW-0472">Membrane</keyword>
<name>A0ABR7GQH7_9FIRM</name>
<feature type="transmembrane region" description="Helical" evidence="1">
    <location>
        <begin position="37"/>
        <end position="56"/>
    </location>
</feature>
<dbReference type="Proteomes" id="UP000641741">
    <property type="component" value="Unassembled WGS sequence"/>
</dbReference>
<protein>
    <recommendedName>
        <fullName evidence="4">Zn-finger containing protein</fullName>
    </recommendedName>
</protein>
<gene>
    <name evidence="2" type="ORF">H8S02_11455</name>
</gene>
<proteinExistence type="predicted"/>